<dbReference type="Proteomes" id="UP001327219">
    <property type="component" value="Chromosome"/>
</dbReference>
<dbReference type="EMBL" id="CP110820">
    <property type="protein sequence ID" value="WPX96392.1"/>
    <property type="molecule type" value="Genomic_DNA"/>
</dbReference>
<proteinExistence type="predicted"/>
<reference evidence="1 2" key="1">
    <citation type="submission" date="2022-11" db="EMBL/GenBank/DDBJ databases">
        <title>Host association and intracellularity evolved multiple times independently in the Rickettsiales.</title>
        <authorList>
            <person name="Castelli M."/>
            <person name="Nardi T."/>
            <person name="Gammuto L."/>
            <person name="Bellinzona G."/>
            <person name="Sabaneyeva E."/>
            <person name="Potekhin A."/>
            <person name="Serra V."/>
            <person name="Petroni G."/>
            <person name="Sassera D."/>
        </authorList>
    </citation>
    <scope>NUCLEOTIDE SEQUENCE [LARGE SCALE GENOMIC DNA]</scope>
    <source>
        <strain evidence="1 2">NDG2</strain>
    </source>
</reference>
<accession>A0ABZ0ULL6</accession>
<evidence type="ECO:0000313" key="2">
    <source>
        <dbReference type="Proteomes" id="UP001327219"/>
    </source>
</evidence>
<sequence>MEKYTNNLKVFASYYRCDRAKIFKTGVAIVPKNSR</sequence>
<organism evidence="1 2">
    <name type="scientific">Candidatus Bandiella euplotis</name>
    <dbReference type="NCBI Taxonomy" id="1664265"/>
    <lineage>
        <taxon>Bacteria</taxon>
        <taxon>Pseudomonadati</taxon>
        <taxon>Pseudomonadota</taxon>
        <taxon>Alphaproteobacteria</taxon>
        <taxon>Rickettsiales</taxon>
        <taxon>Candidatus Midichloriaceae</taxon>
        <taxon>Candidatus Bandiella</taxon>
    </lineage>
</organism>
<protein>
    <submittedName>
        <fullName evidence="1">Uncharacterized protein</fullName>
    </submittedName>
</protein>
<name>A0ABZ0ULL6_9RICK</name>
<gene>
    <name evidence="1" type="ORF">Bandiella_00503</name>
</gene>
<evidence type="ECO:0000313" key="1">
    <source>
        <dbReference type="EMBL" id="WPX96392.1"/>
    </source>
</evidence>
<keyword evidence="2" id="KW-1185">Reference proteome</keyword>